<keyword evidence="8" id="KW-1185">Reference proteome</keyword>
<evidence type="ECO:0000256" key="2">
    <source>
        <dbReference type="ARBA" id="ARBA00008467"/>
    </source>
</evidence>
<dbReference type="Pfam" id="PF00109">
    <property type="entry name" value="ketoacyl-synt"/>
    <property type="match status" value="1"/>
</dbReference>
<dbReference type="InterPro" id="IPR020841">
    <property type="entry name" value="PKS_Beta-ketoAc_synthase_dom"/>
</dbReference>
<dbReference type="PANTHER" id="PTHR11712">
    <property type="entry name" value="POLYKETIDE SYNTHASE-RELATED"/>
    <property type="match status" value="1"/>
</dbReference>
<dbReference type="Pfam" id="PF02801">
    <property type="entry name" value="Ketoacyl-synt_C"/>
    <property type="match status" value="1"/>
</dbReference>
<dbReference type="EMBL" id="CP109441">
    <property type="protein sequence ID" value="WUV47259.1"/>
    <property type="molecule type" value="Genomic_DNA"/>
</dbReference>
<keyword evidence="4" id="KW-0443">Lipid metabolism</keyword>
<reference evidence="7" key="1">
    <citation type="submission" date="2022-10" db="EMBL/GenBank/DDBJ databases">
        <title>The complete genomes of actinobacterial strains from the NBC collection.</title>
        <authorList>
            <person name="Joergensen T.S."/>
            <person name="Alvarez Arevalo M."/>
            <person name="Sterndorff E.B."/>
            <person name="Faurdal D."/>
            <person name="Vuksanovic O."/>
            <person name="Mourched A.-S."/>
            <person name="Charusanti P."/>
            <person name="Shaw S."/>
            <person name="Blin K."/>
            <person name="Weber T."/>
        </authorList>
    </citation>
    <scope>NUCLEOTIDE SEQUENCE</scope>
    <source>
        <strain evidence="7">NBC_01482</strain>
    </source>
</reference>
<keyword evidence="4" id="KW-0276">Fatty acid metabolism</keyword>
<dbReference type="PANTHER" id="PTHR11712:SF336">
    <property type="entry name" value="3-OXOACYL-[ACYL-CARRIER-PROTEIN] SYNTHASE, MITOCHONDRIAL"/>
    <property type="match status" value="1"/>
</dbReference>
<feature type="domain" description="Ketosynthase family 3 (KS3)" evidence="6">
    <location>
        <begin position="2"/>
        <end position="416"/>
    </location>
</feature>
<keyword evidence="3 5" id="KW-0808">Transferase</keyword>
<sequence>MSRRVVVTGLGVRAPGGSGKDKFWKLLSEGRTATRRISFFDPTPYRSQVAGEADFDPIQEGLSPREIRRMDRAVQFAVVCGREAVADSGIDIGSLDPHRLGVSLGSAVAAATSLEQEYLVLSDSGKNWLVDQTYLSPHMFDYMVPSVMPAEVAWSVGAEGPVAMVSNGCTSGLDSVGHAVQLIREGSADVMLAGAADTPITPIVVACFDAIKATTSRNDDAEHASRPFDNSRNGFVLAEGAALFVLEEYESARKRGARIYAEITGYATRCNAYHMTGLKADGREMAEAIRVALDESRIDPTGVNYINAHGSGTRQNDRHETAAVKRSLGQHAYATPMSSIKSMVGHSLGAIGSVEIAASLLALEYQVVPPTANLHEADPECDLDYVPLTARQHRMDTVLTVGSGFGGFQSAMVLRKPQAVAA</sequence>
<comment type="pathway">
    <text evidence="1">Lipid metabolism; mycolic acid biosynthesis.</text>
</comment>
<dbReference type="InterPro" id="IPR000794">
    <property type="entry name" value="Beta-ketoacyl_synthase"/>
</dbReference>
<keyword evidence="4" id="KW-0275">Fatty acid biosynthesis</keyword>
<dbReference type="PROSITE" id="PS00606">
    <property type="entry name" value="KS3_1"/>
    <property type="match status" value="1"/>
</dbReference>
<keyword evidence="4" id="KW-0444">Lipid biosynthesis</keyword>
<dbReference type="PROSITE" id="PS52004">
    <property type="entry name" value="KS3_2"/>
    <property type="match status" value="1"/>
</dbReference>
<proteinExistence type="inferred from homology"/>
<evidence type="ECO:0000313" key="7">
    <source>
        <dbReference type="EMBL" id="WUV47259.1"/>
    </source>
</evidence>
<dbReference type="Gene3D" id="3.40.47.10">
    <property type="match status" value="2"/>
</dbReference>
<evidence type="ECO:0000256" key="4">
    <source>
        <dbReference type="ARBA" id="ARBA00023160"/>
    </source>
</evidence>
<evidence type="ECO:0000256" key="3">
    <source>
        <dbReference type="ARBA" id="ARBA00022679"/>
    </source>
</evidence>
<organism evidence="7 8">
    <name type="scientific">Nocardia vinacea</name>
    <dbReference type="NCBI Taxonomy" id="96468"/>
    <lineage>
        <taxon>Bacteria</taxon>
        <taxon>Bacillati</taxon>
        <taxon>Actinomycetota</taxon>
        <taxon>Actinomycetes</taxon>
        <taxon>Mycobacteriales</taxon>
        <taxon>Nocardiaceae</taxon>
        <taxon>Nocardia</taxon>
    </lineage>
</organism>
<dbReference type="Proteomes" id="UP001432062">
    <property type="component" value="Chromosome"/>
</dbReference>
<dbReference type="NCBIfam" id="NF005589">
    <property type="entry name" value="PRK07314.1"/>
    <property type="match status" value="1"/>
</dbReference>
<dbReference type="SMART" id="SM00825">
    <property type="entry name" value="PKS_KS"/>
    <property type="match status" value="1"/>
</dbReference>
<dbReference type="SUPFAM" id="SSF53901">
    <property type="entry name" value="Thiolase-like"/>
    <property type="match status" value="2"/>
</dbReference>
<evidence type="ECO:0000313" key="8">
    <source>
        <dbReference type="Proteomes" id="UP001432062"/>
    </source>
</evidence>
<evidence type="ECO:0000256" key="5">
    <source>
        <dbReference type="RuleBase" id="RU003694"/>
    </source>
</evidence>
<dbReference type="InterPro" id="IPR018201">
    <property type="entry name" value="Ketoacyl_synth_AS"/>
</dbReference>
<comment type="similarity">
    <text evidence="2 5">Belongs to the thiolase-like superfamily. Beta-ketoacyl-ACP synthases family.</text>
</comment>
<evidence type="ECO:0000259" key="6">
    <source>
        <dbReference type="PROSITE" id="PS52004"/>
    </source>
</evidence>
<evidence type="ECO:0000256" key="1">
    <source>
        <dbReference type="ARBA" id="ARBA00004796"/>
    </source>
</evidence>
<dbReference type="RefSeq" id="WP_327100194.1">
    <property type="nucleotide sequence ID" value="NZ_CP109149.1"/>
</dbReference>
<dbReference type="InterPro" id="IPR014030">
    <property type="entry name" value="Ketoacyl_synth_N"/>
</dbReference>
<name>A0ABZ1YVJ3_9NOCA</name>
<dbReference type="InterPro" id="IPR014031">
    <property type="entry name" value="Ketoacyl_synth_C"/>
</dbReference>
<gene>
    <name evidence="7" type="ORF">OG563_03165</name>
</gene>
<protein>
    <submittedName>
        <fullName evidence="7">Beta-ketoacyl-[acyl-carrier-protein] synthase family protein</fullName>
    </submittedName>
</protein>
<dbReference type="CDD" id="cd00834">
    <property type="entry name" value="KAS_I_II"/>
    <property type="match status" value="1"/>
</dbReference>
<dbReference type="InterPro" id="IPR016039">
    <property type="entry name" value="Thiolase-like"/>
</dbReference>
<accession>A0ABZ1YVJ3</accession>